<dbReference type="RefSeq" id="XP_037147371.1">
    <property type="nucleotide sequence ID" value="XM_037297246.1"/>
</dbReference>
<evidence type="ECO:0000313" key="2">
    <source>
        <dbReference type="Proteomes" id="UP000593566"/>
    </source>
</evidence>
<evidence type="ECO:0000313" key="1">
    <source>
        <dbReference type="EMBL" id="KAF6217936.1"/>
    </source>
</evidence>
<proteinExistence type="predicted"/>
<name>A0A8H6C761_9LECA</name>
<dbReference type="GeneID" id="59334749"/>
<protein>
    <submittedName>
        <fullName evidence="1">Uncharacterized protein</fullName>
    </submittedName>
</protein>
<dbReference type="EMBL" id="JACCJB010000024">
    <property type="protein sequence ID" value="KAF6217936.1"/>
    <property type="molecule type" value="Genomic_DNA"/>
</dbReference>
<organism evidence="1 2">
    <name type="scientific">Letharia lupina</name>
    <dbReference type="NCBI Taxonomy" id="560253"/>
    <lineage>
        <taxon>Eukaryota</taxon>
        <taxon>Fungi</taxon>
        <taxon>Dikarya</taxon>
        <taxon>Ascomycota</taxon>
        <taxon>Pezizomycotina</taxon>
        <taxon>Lecanoromycetes</taxon>
        <taxon>OSLEUM clade</taxon>
        <taxon>Lecanoromycetidae</taxon>
        <taxon>Lecanorales</taxon>
        <taxon>Lecanorineae</taxon>
        <taxon>Parmeliaceae</taxon>
        <taxon>Letharia</taxon>
    </lineage>
</organism>
<accession>A0A8H6C761</accession>
<sequence length="64" mass="7107">MVRHSYYCAEDEISKELLPNSGKSAGPRLCYVFNEGVTTAIQKSDAKKEAILLSGLAHDRQRIP</sequence>
<gene>
    <name evidence="1" type="ORF">HO133_006348</name>
</gene>
<dbReference type="Proteomes" id="UP000593566">
    <property type="component" value="Unassembled WGS sequence"/>
</dbReference>
<comment type="caution">
    <text evidence="1">The sequence shown here is derived from an EMBL/GenBank/DDBJ whole genome shotgun (WGS) entry which is preliminary data.</text>
</comment>
<reference evidence="1 2" key="1">
    <citation type="journal article" date="2020" name="Genomics">
        <title>Complete, high-quality genomes from long-read metagenomic sequencing of two wolf lichen thalli reveals enigmatic genome architecture.</title>
        <authorList>
            <person name="McKenzie S.K."/>
            <person name="Walston R.F."/>
            <person name="Allen J.L."/>
        </authorList>
    </citation>
    <scope>NUCLEOTIDE SEQUENCE [LARGE SCALE GENOMIC DNA]</scope>
    <source>
        <strain evidence="1">WasteWater1</strain>
    </source>
</reference>
<dbReference type="AlphaFoldDB" id="A0A8H6C761"/>
<keyword evidence="2" id="KW-1185">Reference proteome</keyword>